<evidence type="ECO:0000256" key="8">
    <source>
        <dbReference type="ARBA" id="ARBA00024647"/>
    </source>
</evidence>
<dbReference type="GO" id="GO:0003684">
    <property type="term" value="F:damaged DNA binding"/>
    <property type="evidence" value="ECO:0007669"/>
    <property type="project" value="UniProtKB-UniRule"/>
</dbReference>
<accession>A0A2S0KQ17</accession>
<dbReference type="GO" id="GO:0030983">
    <property type="term" value="F:mismatched DNA binding"/>
    <property type="evidence" value="ECO:0007669"/>
    <property type="project" value="InterPro"/>
</dbReference>
<dbReference type="InterPro" id="IPR036187">
    <property type="entry name" value="DNA_mismatch_repair_MutS_sf"/>
</dbReference>
<dbReference type="SUPFAM" id="SSF53150">
    <property type="entry name" value="DNA repair protein MutS, domain II"/>
    <property type="match status" value="1"/>
</dbReference>
<dbReference type="FunFam" id="3.40.1170.10:FF:000001">
    <property type="entry name" value="DNA mismatch repair protein MutS"/>
    <property type="match status" value="1"/>
</dbReference>
<dbReference type="InterPro" id="IPR005748">
    <property type="entry name" value="DNA_mismatch_repair_MutS"/>
</dbReference>
<dbReference type="InterPro" id="IPR007860">
    <property type="entry name" value="DNA_mmatch_repair_MutS_con_dom"/>
</dbReference>
<dbReference type="InterPro" id="IPR007696">
    <property type="entry name" value="DNA_mismatch_repair_MutS_core"/>
</dbReference>
<dbReference type="SMART" id="SM00533">
    <property type="entry name" value="MUTSd"/>
    <property type="match status" value="1"/>
</dbReference>
<dbReference type="CDD" id="cd03284">
    <property type="entry name" value="ABC_MutS1"/>
    <property type="match status" value="1"/>
</dbReference>
<organism evidence="12 13">
    <name type="scientific">Fastidiosipila sanguinis</name>
    <dbReference type="NCBI Taxonomy" id="236753"/>
    <lineage>
        <taxon>Bacteria</taxon>
        <taxon>Bacillati</taxon>
        <taxon>Bacillota</taxon>
        <taxon>Clostridia</taxon>
        <taxon>Eubacteriales</taxon>
        <taxon>Oscillospiraceae</taxon>
        <taxon>Fastidiosipila</taxon>
    </lineage>
</organism>
<keyword evidence="3 9" id="KW-0547">Nucleotide-binding</keyword>
<proteinExistence type="inferred from homology"/>
<dbReference type="Pfam" id="PF05192">
    <property type="entry name" value="MutS_III"/>
    <property type="match status" value="1"/>
</dbReference>
<dbReference type="InterPro" id="IPR036678">
    <property type="entry name" value="MutS_con_dom_sf"/>
</dbReference>
<dbReference type="Gene3D" id="1.10.1420.10">
    <property type="match status" value="2"/>
</dbReference>
<keyword evidence="5 9" id="KW-0067">ATP-binding</keyword>
<dbReference type="AlphaFoldDB" id="A0A2S0KQ17"/>
<sequence>MDKLSPMMQQYVSNKLARPDCILLFRLGDFYELFFDDAVLMSKELELTLTSRDCGLSEKAPMAGVPYHSVDSYIDKLIEKNYKIAICEQMEDPALAKGIVKREIVKIITPGTVTDIHNIDESKNNYLSAIFKLGTAFAIANIDLTSGEFNGTEIIYGDSEIKLYNEVHRVAPAEIIVDSEFMDSELAKVLQSENFYFSVIDSKYFTEDNYDKFLPEESKVNSILDKAAQGLLSYIVDTQKSIPDHIGKLEIYQIQEFMEMGASARSSLEITETLRDRKKKGSLLWVLDKTETAMGSRMLRKWLEQPLLDPNIINERLDAVELVKDSFILRQEIKEVLNGMHDLARLAGKLSMNQINPREMQALGQTLSKIPALKKLAEQIESNSLRQIIDSINPLEEVVNVLDNALMETLPITIQDGNIIKTGFDDIVDENREIDEHGSEWILKLEQKEKDTYGIKNLKVGYNRVFGYFIEVTKSNLSLVPEYYQRKQTLANSERYIIPELKDIEDKILGAKQRLQTREYEVFVELRSYLAQHLESIKKNAESIAKLDVIVSFAEIAERNNYVRPVISRDPVIKLKASRHPVVEKVLPKAEFVPNDANLEKDSEVVLLTGPNMSGKSTYMRQIALINIMAQIGSFVPAESAEIGITDQIFTRIGASDDLSSGQSTFMVEMNEVSYILNNASSRSLLILDEIGRGTSTYDGLAIAWAVLERVSNARLLGARTLFATHYHELTDLEKSIPNIKNYHVAVKKADKDSEIEFLHHIERGPTDQSYGVEVAKLAGLPKTVVNRAYEILYNLERNSANKNTSRSRRTNEINGQIDIFSSSVEMQRNNEIMESLNNLDVQNMTPMEALQTLYKLSEEAKKM</sequence>
<dbReference type="InterPro" id="IPR007695">
    <property type="entry name" value="DNA_mismatch_repair_MutS-lik_N"/>
</dbReference>
<dbReference type="PIRSF" id="PIRSF037677">
    <property type="entry name" value="DNA_mis_repair_Msh6"/>
    <property type="match status" value="1"/>
</dbReference>
<dbReference type="RefSeq" id="WP_106013060.1">
    <property type="nucleotide sequence ID" value="NZ_CP027226.1"/>
</dbReference>
<evidence type="ECO:0000256" key="10">
    <source>
        <dbReference type="RuleBase" id="RU003756"/>
    </source>
</evidence>
<evidence type="ECO:0000259" key="11">
    <source>
        <dbReference type="PROSITE" id="PS00486"/>
    </source>
</evidence>
<dbReference type="Pfam" id="PF05188">
    <property type="entry name" value="MutS_II"/>
    <property type="match status" value="1"/>
</dbReference>
<reference evidence="13" key="1">
    <citation type="submission" date="2018-02" db="EMBL/GenBank/DDBJ databases">
        <authorList>
            <person name="Holder M.E."/>
            <person name="Ajami N.J."/>
            <person name="Petrosino J.F."/>
        </authorList>
    </citation>
    <scope>NUCLEOTIDE SEQUENCE [LARGE SCALE GENOMIC DNA]</scope>
    <source>
        <strain evidence="13">CCUG 47711</strain>
    </source>
</reference>
<dbReference type="EMBL" id="CP027226">
    <property type="protein sequence ID" value="AVM43115.1"/>
    <property type="molecule type" value="Genomic_DNA"/>
</dbReference>
<evidence type="ECO:0000256" key="7">
    <source>
        <dbReference type="ARBA" id="ARBA00023204"/>
    </source>
</evidence>
<dbReference type="KEGG" id="fsa:C5Q98_02290"/>
<dbReference type="SUPFAM" id="SSF52540">
    <property type="entry name" value="P-loop containing nucleoside triphosphate hydrolases"/>
    <property type="match status" value="1"/>
</dbReference>
<dbReference type="PROSITE" id="PS00486">
    <property type="entry name" value="DNA_MISMATCH_REPAIR_2"/>
    <property type="match status" value="1"/>
</dbReference>
<keyword evidence="6 9" id="KW-0238">DNA-binding</keyword>
<comment type="similarity">
    <text evidence="1 9 10">Belongs to the DNA mismatch repair MutS family.</text>
</comment>
<protein>
    <recommendedName>
        <fullName evidence="2 9">DNA mismatch repair protein MutS</fullName>
    </recommendedName>
</protein>
<dbReference type="InterPro" id="IPR000432">
    <property type="entry name" value="DNA_mismatch_repair_MutS_C"/>
</dbReference>
<dbReference type="Gene3D" id="3.30.420.110">
    <property type="entry name" value="MutS, connector domain"/>
    <property type="match status" value="1"/>
</dbReference>
<evidence type="ECO:0000256" key="5">
    <source>
        <dbReference type="ARBA" id="ARBA00022840"/>
    </source>
</evidence>
<dbReference type="InterPro" id="IPR027417">
    <property type="entry name" value="P-loop_NTPase"/>
</dbReference>
<dbReference type="InterPro" id="IPR007861">
    <property type="entry name" value="DNA_mismatch_repair_MutS_clamp"/>
</dbReference>
<evidence type="ECO:0000313" key="12">
    <source>
        <dbReference type="EMBL" id="AVM43115.1"/>
    </source>
</evidence>
<comment type="function">
    <text evidence="8 9">This protein is involved in the repair of mismatches in DNA. It is possible that it carries out the mismatch recognition step. This protein has a weak ATPase activity.</text>
</comment>
<dbReference type="PANTHER" id="PTHR11361:SF34">
    <property type="entry name" value="DNA MISMATCH REPAIR PROTEIN MSH1, MITOCHONDRIAL"/>
    <property type="match status" value="1"/>
</dbReference>
<dbReference type="SMART" id="SM00534">
    <property type="entry name" value="MUTSac"/>
    <property type="match status" value="1"/>
</dbReference>
<dbReference type="Proteomes" id="UP000237947">
    <property type="component" value="Chromosome"/>
</dbReference>
<dbReference type="NCBIfam" id="TIGR01070">
    <property type="entry name" value="mutS1"/>
    <property type="match status" value="1"/>
</dbReference>
<dbReference type="GO" id="GO:0140664">
    <property type="term" value="F:ATP-dependent DNA damage sensor activity"/>
    <property type="evidence" value="ECO:0007669"/>
    <property type="project" value="InterPro"/>
</dbReference>
<keyword evidence="7 9" id="KW-0234">DNA repair</keyword>
<dbReference type="FunFam" id="3.40.50.300:FF:000870">
    <property type="entry name" value="MutS protein homolog 4"/>
    <property type="match status" value="1"/>
</dbReference>
<dbReference type="GO" id="GO:0005829">
    <property type="term" value="C:cytosol"/>
    <property type="evidence" value="ECO:0007669"/>
    <property type="project" value="TreeGrafter"/>
</dbReference>
<evidence type="ECO:0000256" key="3">
    <source>
        <dbReference type="ARBA" id="ARBA00022741"/>
    </source>
</evidence>
<evidence type="ECO:0000256" key="6">
    <source>
        <dbReference type="ARBA" id="ARBA00023125"/>
    </source>
</evidence>
<dbReference type="Pfam" id="PF00488">
    <property type="entry name" value="MutS_V"/>
    <property type="match status" value="1"/>
</dbReference>
<dbReference type="InterPro" id="IPR016151">
    <property type="entry name" value="DNA_mismatch_repair_MutS_N"/>
</dbReference>
<gene>
    <name evidence="9 12" type="primary">mutS</name>
    <name evidence="12" type="ORF">C5Q98_02290</name>
</gene>
<dbReference type="OrthoDB" id="9802448at2"/>
<dbReference type="Pfam" id="PF05190">
    <property type="entry name" value="MutS_IV"/>
    <property type="match status" value="1"/>
</dbReference>
<dbReference type="GO" id="GO:0006298">
    <property type="term" value="P:mismatch repair"/>
    <property type="evidence" value="ECO:0007669"/>
    <property type="project" value="UniProtKB-UniRule"/>
</dbReference>
<dbReference type="SUPFAM" id="SSF55271">
    <property type="entry name" value="DNA repair protein MutS, domain I"/>
    <property type="match status" value="1"/>
</dbReference>
<dbReference type="InterPro" id="IPR017261">
    <property type="entry name" value="DNA_mismatch_repair_MutS/MSH"/>
</dbReference>
<dbReference type="HAMAP" id="MF_00096">
    <property type="entry name" value="MutS"/>
    <property type="match status" value="1"/>
</dbReference>
<dbReference type="NCBIfam" id="NF003810">
    <property type="entry name" value="PRK05399.1"/>
    <property type="match status" value="1"/>
</dbReference>
<dbReference type="Gene3D" id="3.40.50.300">
    <property type="entry name" value="P-loop containing nucleotide triphosphate hydrolases"/>
    <property type="match status" value="1"/>
</dbReference>
<evidence type="ECO:0000256" key="2">
    <source>
        <dbReference type="ARBA" id="ARBA00021982"/>
    </source>
</evidence>
<keyword evidence="4 9" id="KW-0227">DNA damage</keyword>
<evidence type="ECO:0000313" key="13">
    <source>
        <dbReference type="Proteomes" id="UP000237947"/>
    </source>
</evidence>
<keyword evidence="13" id="KW-1185">Reference proteome</keyword>
<name>A0A2S0KQ17_9FIRM</name>
<dbReference type="GO" id="GO:0005524">
    <property type="term" value="F:ATP binding"/>
    <property type="evidence" value="ECO:0007669"/>
    <property type="project" value="UniProtKB-UniRule"/>
</dbReference>
<dbReference type="FunFam" id="1.10.1420.10:FF:000001">
    <property type="entry name" value="DNA mismatch repair protein MutS"/>
    <property type="match status" value="1"/>
</dbReference>
<dbReference type="SUPFAM" id="SSF48334">
    <property type="entry name" value="DNA repair protein MutS, domain III"/>
    <property type="match status" value="1"/>
</dbReference>
<evidence type="ECO:0000256" key="4">
    <source>
        <dbReference type="ARBA" id="ARBA00022763"/>
    </source>
</evidence>
<evidence type="ECO:0000256" key="1">
    <source>
        <dbReference type="ARBA" id="ARBA00006271"/>
    </source>
</evidence>
<feature type="domain" description="DNA mismatch repair proteins mutS family" evidence="11">
    <location>
        <begin position="684"/>
        <end position="700"/>
    </location>
</feature>
<dbReference type="Gene3D" id="3.40.1170.10">
    <property type="entry name" value="DNA repair protein MutS, domain I"/>
    <property type="match status" value="1"/>
</dbReference>
<dbReference type="PANTHER" id="PTHR11361">
    <property type="entry name" value="DNA MISMATCH REPAIR PROTEIN MUTS FAMILY MEMBER"/>
    <property type="match status" value="1"/>
</dbReference>
<feature type="binding site" evidence="9">
    <location>
        <begin position="610"/>
        <end position="617"/>
    </location>
    <ligand>
        <name>ATP</name>
        <dbReference type="ChEBI" id="CHEBI:30616"/>
    </ligand>
</feature>
<dbReference type="InterPro" id="IPR045076">
    <property type="entry name" value="MutS"/>
</dbReference>
<evidence type="ECO:0000256" key="9">
    <source>
        <dbReference type="HAMAP-Rule" id="MF_00096"/>
    </source>
</evidence>
<dbReference type="Pfam" id="PF01624">
    <property type="entry name" value="MutS_I"/>
    <property type="match status" value="1"/>
</dbReference>